<dbReference type="PROSITE" id="PS00086">
    <property type="entry name" value="CYTOCHROME_P450"/>
    <property type="match status" value="1"/>
</dbReference>
<evidence type="ECO:0000256" key="5">
    <source>
        <dbReference type="ARBA" id="ARBA00023004"/>
    </source>
</evidence>
<keyword evidence="4 7" id="KW-0560">Oxidoreductase</keyword>
<accession>A0ABQ6FPB2</accession>
<dbReference type="EMBL" id="BSRI01000001">
    <property type="protein sequence ID" value="GLV55527.1"/>
    <property type="molecule type" value="Genomic_DNA"/>
</dbReference>
<dbReference type="InterPro" id="IPR001128">
    <property type="entry name" value="Cyt_P450"/>
</dbReference>
<dbReference type="InterPro" id="IPR017972">
    <property type="entry name" value="Cyt_P450_CS"/>
</dbReference>
<dbReference type="PANTHER" id="PTHR24291:SF50">
    <property type="entry name" value="BIFUNCTIONAL ALBAFLAVENONE MONOOXYGENASE_TERPENE SYNTHASE"/>
    <property type="match status" value="1"/>
</dbReference>
<keyword evidence="5 7" id="KW-0408">Iron</keyword>
<dbReference type="PRINTS" id="PR00463">
    <property type="entry name" value="EP450I"/>
</dbReference>
<gene>
    <name evidence="8" type="ORF">KDH_23710</name>
</gene>
<evidence type="ECO:0000256" key="7">
    <source>
        <dbReference type="RuleBase" id="RU000461"/>
    </source>
</evidence>
<protein>
    <submittedName>
        <fullName evidence="8">Cytochrome P450</fullName>
    </submittedName>
</protein>
<sequence>MENLRFLLRFRRDPISALQELAQTYGDIVHIKLGEQHAYLLSHPDVIRDVLVVHHQQMHKPNLQQQPLGGNGLLRSEGDFHKRQRRMMQPAFHRKRITTYAQVMTEYTQQMSGRWNDKQQIDIAQEMMGLTLSIISKTMFGAEVEQDTQTVYNSFTTWMRLNSAHRFSPLDHALNSLPLPRKKQQAEARAQLDTIVYRMINERRASGKDNGDLLSMLLLARDEEGGGDGMTDQQLRDEVMTLFLAGHETTANALAWTWYLLSQYPEVEETLQRELDTVLAGRTPTPDDISNLPYLEKVFTEAMRLYPPAWVTARRSLDIYQVGTFTLPANSLLITSQYVVHHDARWYPDPQRFDPERWTAEARAQRPKFTYFPFGGGPRLCIGEPFAWMEGELVLATLAQNGACAWLQDKKSRWNR</sequence>
<dbReference type="InterPro" id="IPR036396">
    <property type="entry name" value="Cyt_P450_sf"/>
</dbReference>
<evidence type="ECO:0000313" key="9">
    <source>
        <dbReference type="Proteomes" id="UP001344906"/>
    </source>
</evidence>
<dbReference type="Pfam" id="PF00067">
    <property type="entry name" value="p450"/>
    <property type="match status" value="1"/>
</dbReference>
<name>A0ABQ6FPB2_9CHLR</name>
<organism evidence="8 9">
    <name type="scientific">Dictyobacter halimunensis</name>
    <dbReference type="NCBI Taxonomy" id="3026934"/>
    <lineage>
        <taxon>Bacteria</taxon>
        <taxon>Bacillati</taxon>
        <taxon>Chloroflexota</taxon>
        <taxon>Ktedonobacteria</taxon>
        <taxon>Ktedonobacterales</taxon>
        <taxon>Dictyobacteraceae</taxon>
        <taxon>Dictyobacter</taxon>
    </lineage>
</organism>
<dbReference type="CDD" id="cd20620">
    <property type="entry name" value="CYP132-like"/>
    <property type="match status" value="1"/>
</dbReference>
<evidence type="ECO:0000313" key="8">
    <source>
        <dbReference type="EMBL" id="GLV55527.1"/>
    </source>
</evidence>
<evidence type="ECO:0000256" key="6">
    <source>
        <dbReference type="ARBA" id="ARBA00023033"/>
    </source>
</evidence>
<keyword evidence="3 7" id="KW-0479">Metal-binding</keyword>
<dbReference type="InterPro" id="IPR050196">
    <property type="entry name" value="Cytochrome_P450_Monoox"/>
</dbReference>
<keyword evidence="6 7" id="KW-0503">Monooxygenase</keyword>
<dbReference type="Proteomes" id="UP001344906">
    <property type="component" value="Unassembled WGS sequence"/>
</dbReference>
<comment type="similarity">
    <text evidence="1 7">Belongs to the cytochrome P450 family.</text>
</comment>
<evidence type="ECO:0000256" key="3">
    <source>
        <dbReference type="ARBA" id="ARBA00022723"/>
    </source>
</evidence>
<dbReference type="Gene3D" id="1.10.630.10">
    <property type="entry name" value="Cytochrome P450"/>
    <property type="match status" value="1"/>
</dbReference>
<reference evidence="8 9" key="1">
    <citation type="submission" date="2023-02" db="EMBL/GenBank/DDBJ databases">
        <title>Dictyobacter halimunensis sp. nov., a new member of the class Ktedonobacteria from forest soil in a geothermal area.</title>
        <authorList>
            <person name="Rachmania M.K."/>
            <person name="Ningsih F."/>
            <person name="Sakai Y."/>
            <person name="Yabe S."/>
            <person name="Yokota A."/>
            <person name="Sjamsuridzal W."/>
        </authorList>
    </citation>
    <scope>NUCLEOTIDE SEQUENCE [LARGE SCALE GENOMIC DNA]</scope>
    <source>
        <strain evidence="8 9">S3.2.2.5</strain>
    </source>
</reference>
<proteinExistence type="inferred from homology"/>
<dbReference type="InterPro" id="IPR002401">
    <property type="entry name" value="Cyt_P450_E_grp-I"/>
</dbReference>
<evidence type="ECO:0000256" key="2">
    <source>
        <dbReference type="ARBA" id="ARBA00022617"/>
    </source>
</evidence>
<comment type="caution">
    <text evidence="8">The sequence shown here is derived from an EMBL/GenBank/DDBJ whole genome shotgun (WGS) entry which is preliminary data.</text>
</comment>
<keyword evidence="2 7" id="KW-0349">Heme</keyword>
<dbReference type="PRINTS" id="PR00385">
    <property type="entry name" value="P450"/>
</dbReference>
<dbReference type="SUPFAM" id="SSF48264">
    <property type="entry name" value="Cytochrome P450"/>
    <property type="match status" value="1"/>
</dbReference>
<dbReference type="PANTHER" id="PTHR24291">
    <property type="entry name" value="CYTOCHROME P450 FAMILY 4"/>
    <property type="match status" value="1"/>
</dbReference>
<keyword evidence="9" id="KW-1185">Reference proteome</keyword>
<evidence type="ECO:0000256" key="1">
    <source>
        <dbReference type="ARBA" id="ARBA00010617"/>
    </source>
</evidence>
<evidence type="ECO:0000256" key="4">
    <source>
        <dbReference type="ARBA" id="ARBA00023002"/>
    </source>
</evidence>